<dbReference type="STRING" id="879819.A0A0J0XIP1"/>
<protein>
    <submittedName>
        <fullName evidence="3">Uncharacterized protein</fullName>
    </submittedName>
</protein>
<dbReference type="Proteomes" id="UP000053611">
    <property type="component" value="Unassembled WGS sequence"/>
</dbReference>
<feature type="region of interest" description="Disordered" evidence="1">
    <location>
        <begin position="536"/>
        <end position="596"/>
    </location>
</feature>
<dbReference type="AlphaFoldDB" id="A0A0J0XIP1"/>
<proteinExistence type="predicted"/>
<feature type="compositionally biased region" description="Polar residues" evidence="1">
    <location>
        <begin position="141"/>
        <end position="156"/>
    </location>
</feature>
<gene>
    <name evidence="3" type="ORF">CC85DRAFT_303638</name>
</gene>
<feature type="compositionally biased region" description="Polar residues" evidence="1">
    <location>
        <begin position="117"/>
        <end position="134"/>
    </location>
</feature>
<feature type="compositionally biased region" description="Polar residues" evidence="1">
    <location>
        <begin position="304"/>
        <end position="326"/>
    </location>
</feature>
<reference evidence="3 4" key="1">
    <citation type="submission" date="2015-03" db="EMBL/GenBank/DDBJ databases">
        <title>Genomics and transcriptomics of the oil-accumulating basidiomycete yeast T. oleaginosus allow insights into substrate utilization and the diverse evolutionary trajectories of mating systems in fungi.</title>
        <authorList>
            <consortium name="DOE Joint Genome Institute"/>
            <person name="Kourist R."/>
            <person name="Kracht O."/>
            <person name="Bracharz F."/>
            <person name="Lipzen A."/>
            <person name="Nolan M."/>
            <person name="Ohm R."/>
            <person name="Grigoriev I."/>
            <person name="Sun S."/>
            <person name="Heitman J."/>
            <person name="Bruck T."/>
            <person name="Nowrousian M."/>
        </authorList>
    </citation>
    <scope>NUCLEOTIDE SEQUENCE [LARGE SCALE GENOMIC DNA]</scope>
    <source>
        <strain evidence="3 4">IBC0246</strain>
    </source>
</reference>
<organism evidence="3 4">
    <name type="scientific">Cutaneotrichosporon oleaginosum</name>
    <dbReference type="NCBI Taxonomy" id="879819"/>
    <lineage>
        <taxon>Eukaryota</taxon>
        <taxon>Fungi</taxon>
        <taxon>Dikarya</taxon>
        <taxon>Basidiomycota</taxon>
        <taxon>Agaricomycotina</taxon>
        <taxon>Tremellomycetes</taxon>
        <taxon>Trichosporonales</taxon>
        <taxon>Trichosporonaceae</taxon>
        <taxon>Cutaneotrichosporon</taxon>
    </lineage>
</organism>
<feature type="compositionally biased region" description="Polar residues" evidence="1">
    <location>
        <begin position="472"/>
        <end position="482"/>
    </location>
</feature>
<dbReference type="RefSeq" id="XP_018277451.1">
    <property type="nucleotide sequence ID" value="XM_018425481.1"/>
</dbReference>
<feature type="compositionally biased region" description="Low complexity" evidence="1">
    <location>
        <begin position="175"/>
        <end position="194"/>
    </location>
</feature>
<feature type="compositionally biased region" description="Polar residues" evidence="1">
    <location>
        <begin position="1"/>
        <end position="10"/>
    </location>
</feature>
<dbReference type="EMBL" id="KQ087225">
    <property type="protein sequence ID" value="KLT40960.1"/>
    <property type="molecule type" value="Genomic_DNA"/>
</dbReference>
<feature type="compositionally biased region" description="Basic residues" evidence="1">
    <location>
        <begin position="14"/>
        <end position="30"/>
    </location>
</feature>
<keyword evidence="2" id="KW-0472">Membrane</keyword>
<feature type="compositionally biased region" description="Pro residues" evidence="1">
    <location>
        <begin position="160"/>
        <end position="174"/>
    </location>
</feature>
<evidence type="ECO:0000256" key="2">
    <source>
        <dbReference type="SAM" id="Phobius"/>
    </source>
</evidence>
<feature type="region of interest" description="Disordered" evidence="1">
    <location>
        <begin position="303"/>
        <end position="344"/>
    </location>
</feature>
<keyword evidence="2" id="KW-0812">Transmembrane</keyword>
<accession>A0A0J0XIP1</accession>
<feature type="region of interest" description="Disordered" evidence="1">
    <location>
        <begin position="1"/>
        <end position="239"/>
    </location>
</feature>
<feature type="compositionally biased region" description="Low complexity" evidence="1">
    <location>
        <begin position="61"/>
        <end position="108"/>
    </location>
</feature>
<name>A0A0J0XIP1_9TREE</name>
<evidence type="ECO:0000313" key="3">
    <source>
        <dbReference type="EMBL" id="KLT40960.1"/>
    </source>
</evidence>
<evidence type="ECO:0000313" key="4">
    <source>
        <dbReference type="Proteomes" id="UP000053611"/>
    </source>
</evidence>
<keyword evidence="4" id="KW-1185">Reference proteome</keyword>
<dbReference type="GeneID" id="28986084"/>
<feature type="compositionally biased region" description="Low complexity" evidence="1">
    <location>
        <begin position="536"/>
        <end position="553"/>
    </location>
</feature>
<feature type="transmembrane region" description="Helical" evidence="2">
    <location>
        <begin position="361"/>
        <end position="382"/>
    </location>
</feature>
<feature type="region of interest" description="Disordered" evidence="1">
    <location>
        <begin position="455"/>
        <end position="501"/>
    </location>
</feature>
<sequence length="643" mass="67203">MSPDSASVAMTGTRPRRRLHFHHHHSHPHHRPEGSPVHAHADTLDFLARSVPYTPHLPRQDSSADSSPSPSISSGSSDSPSDNDSSSDNTSSAPTVVPAVVPSSPSPSEDVKLDGQPSEQPASPQTERQAQESSADPAPAPSQNQNQNAVASSSEDTGPRPSPTPTWTPEPEPQPTSEQPSTSDPIPASSDPAPQWTPSSAYQPPPETYGSGPNAPVSQSETVWEPEPTPSSTQGWASAPVQDTLAQSWTDWSAAAESIVPSDAVSSEAVVAGIIGLVSSSSSLSSAARIASASTASVARISSPSAASGRTLTPNVQPTNPGVTASQPPPYGVSASDNVSGSAEAASAGSGSEILSTGAKAGISIGAIAAVGAAVFLILFCLRRRKRSNTIVASTDRSNPYAFSAYGAAEEKGASNLRRNGTQHSALDFSDGPLPPQQRSRWRHLSTLAVPFAAKDRRSRGSSGPGMAGVGSTPSRFDSNHPSFDRSRGAYPYARSESDDDHHEVIQAVDDDASNFRNTHYEEWLTYDRAGVVGQPASAGVPVKPSSSGPGPKLRQPQARRVPVPSLDPDPFADHTAQADTQASATGIQSRPMPSRARTLDNMYGIYTEDEPVVQHLPYRVTPPPVQAQQFVQPQSALVGHAV</sequence>
<evidence type="ECO:0000256" key="1">
    <source>
        <dbReference type="SAM" id="MobiDB-lite"/>
    </source>
</evidence>
<feature type="compositionally biased region" description="Polar residues" evidence="1">
    <location>
        <begin position="578"/>
        <end position="589"/>
    </location>
</feature>
<keyword evidence="2" id="KW-1133">Transmembrane helix</keyword>